<dbReference type="OrthoDB" id="9804921at2"/>
<dbReference type="RefSeq" id="WP_038093930.1">
    <property type="nucleotide sequence ID" value="NZ_JMIR01000044.1"/>
</dbReference>
<evidence type="ECO:0000313" key="12">
    <source>
        <dbReference type="EMBL" id="KEO81155.1"/>
    </source>
</evidence>
<comment type="function">
    <text evidence="10">Necessary for normal cell division and for the maintenance of normal septation.</text>
</comment>
<evidence type="ECO:0000256" key="9">
    <source>
        <dbReference type="ARBA" id="ARBA00023306"/>
    </source>
</evidence>
<dbReference type="FunFam" id="3.40.50.300:FF:000098">
    <property type="entry name" value="Probable GTP-binding protein EngB"/>
    <property type="match status" value="1"/>
</dbReference>
<keyword evidence="9 10" id="KW-0131">Cell cycle</keyword>
<dbReference type="InterPro" id="IPR030393">
    <property type="entry name" value="G_ENGB_dom"/>
</dbReference>
<dbReference type="STRING" id="1157490.EL26_22120"/>
<dbReference type="InterPro" id="IPR027417">
    <property type="entry name" value="P-loop_NTPase"/>
</dbReference>
<dbReference type="GO" id="GO:0046872">
    <property type="term" value="F:metal ion binding"/>
    <property type="evidence" value="ECO:0007669"/>
    <property type="project" value="UniProtKB-KW"/>
</dbReference>
<dbReference type="GO" id="GO:0005829">
    <property type="term" value="C:cytosol"/>
    <property type="evidence" value="ECO:0007669"/>
    <property type="project" value="TreeGrafter"/>
</dbReference>
<dbReference type="Proteomes" id="UP000027931">
    <property type="component" value="Unassembled WGS sequence"/>
</dbReference>
<feature type="domain" description="EngB-type G" evidence="11">
    <location>
        <begin position="22"/>
        <end position="195"/>
    </location>
</feature>
<dbReference type="eggNOG" id="COG0218">
    <property type="taxonomic scope" value="Bacteria"/>
</dbReference>
<keyword evidence="6" id="KW-0460">Magnesium</keyword>
<keyword evidence="7 10" id="KW-0342">GTP-binding</keyword>
<protein>
    <recommendedName>
        <fullName evidence="10">Probable GTP-binding protein EngB</fullName>
    </recommendedName>
</protein>
<dbReference type="InterPro" id="IPR019987">
    <property type="entry name" value="GTP-bd_ribosome_bio_YsxC"/>
</dbReference>
<dbReference type="GO" id="GO:0000917">
    <property type="term" value="P:division septum assembly"/>
    <property type="evidence" value="ECO:0007669"/>
    <property type="project" value="UniProtKB-KW"/>
</dbReference>
<dbReference type="AlphaFoldDB" id="A0A074LKT5"/>
<evidence type="ECO:0000256" key="8">
    <source>
        <dbReference type="ARBA" id="ARBA00023210"/>
    </source>
</evidence>
<dbReference type="GO" id="GO:0005525">
    <property type="term" value="F:GTP binding"/>
    <property type="evidence" value="ECO:0007669"/>
    <property type="project" value="UniProtKB-UniRule"/>
</dbReference>
<evidence type="ECO:0000256" key="3">
    <source>
        <dbReference type="ARBA" id="ARBA00022618"/>
    </source>
</evidence>
<keyword evidence="3 10" id="KW-0132">Cell division</keyword>
<dbReference type="NCBIfam" id="TIGR00231">
    <property type="entry name" value="small_GTP"/>
    <property type="match status" value="1"/>
</dbReference>
<gene>
    <name evidence="10" type="primary">engB</name>
    <name evidence="12" type="ORF">EL26_22120</name>
</gene>
<dbReference type="PROSITE" id="PS51706">
    <property type="entry name" value="G_ENGB"/>
    <property type="match status" value="1"/>
</dbReference>
<keyword evidence="4" id="KW-0479">Metal-binding</keyword>
<evidence type="ECO:0000256" key="2">
    <source>
        <dbReference type="ARBA" id="ARBA00009638"/>
    </source>
</evidence>
<evidence type="ECO:0000256" key="6">
    <source>
        <dbReference type="ARBA" id="ARBA00022842"/>
    </source>
</evidence>
<sequence>MIIRDVEFIISAVKPDQYPVTTMPEVAMAGRSNVGKSSLINKLLNRRSVARVSATPGKTQQINYFLINNDFHLVDLPGYGFAKVPLDVKRQWGKMVETYLSRRENLRLVLLLIDIRHAPSKEDVEMYQYLAHYNRPHAILVTKADKISRGNYPKHLKIIKQTLNVLPNTPIIVTSSETGLGRDEVWDLVEKHLVPLPEPELAAEADIPSE</sequence>
<keyword evidence="13" id="KW-1185">Reference proteome</keyword>
<dbReference type="NCBIfam" id="TIGR03598">
    <property type="entry name" value="GTPase_YsxC"/>
    <property type="match status" value="1"/>
</dbReference>
<evidence type="ECO:0000313" key="13">
    <source>
        <dbReference type="Proteomes" id="UP000027931"/>
    </source>
</evidence>
<dbReference type="HAMAP" id="MF_00321">
    <property type="entry name" value="GTPase_EngB"/>
    <property type="match status" value="1"/>
</dbReference>
<organism evidence="12 13">
    <name type="scientific">Tumebacillus flagellatus</name>
    <dbReference type="NCBI Taxonomy" id="1157490"/>
    <lineage>
        <taxon>Bacteria</taxon>
        <taxon>Bacillati</taxon>
        <taxon>Bacillota</taxon>
        <taxon>Bacilli</taxon>
        <taxon>Bacillales</taxon>
        <taxon>Alicyclobacillaceae</taxon>
        <taxon>Tumebacillus</taxon>
    </lineage>
</organism>
<evidence type="ECO:0000256" key="4">
    <source>
        <dbReference type="ARBA" id="ARBA00022723"/>
    </source>
</evidence>
<dbReference type="PANTHER" id="PTHR11649">
    <property type="entry name" value="MSS1/TRME-RELATED GTP-BINDING PROTEIN"/>
    <property type="match status" value="1"/>
</dbReference>
<dbReference type="PANTHER" id="PTHR11649:SF13">
    <property type="entry name" value="ENGB-TYPE G DOMAIN-CONTAINING PROTEIN"/>
    <property type="match status" value="1"/>
</dbReference>
<dbReference type="Pfam" id="PF01926">
    <property type="entry name" value="MMR_HSR1"/>
    <property type="match status" value="1"/>
</dbReference>
<evidence type="ECO:0000256" key="7">
    <source>
        <dbReference type="ARBA" id="ARBA00023134"/>
    </source>
</evidence>
<name>A0A074LKT5_9BACL</name>
<dbReference type="SUPFAM" id="SSF52540">
    <property type="entry name" value="P-loop containing nucleoside triphosphate hydrolases"/>
    <property type="match status" value="1"/>
</dbReference>
<keyword evidence="8 10" id="KW-0717">Septation</keyword>
<comment type="similarity">
    <text evidence="2 10">Belongs to the TRAFAC class TrmE-Era-EngA-EngB-Septin-like GTPase superfamily. EngB GTPase family.</text>
</comment>
<comment type="cofactor">
    <cofactor evidence="1">
        <name>Mg(2+)</name>
        <dbReference type="ChEBI" id="CHEBI:18420"/>
    </cofactor>
</comment>
<dbReference type="EMBL" id="JMIR01000044">
    <property type="protein sequence ID" value="KEO81155.1"/>
    <property type="molecule type" value="Genomic_DNA"/>
</dbReference>
<dbReference type="Gene3D" id="3.40.50.300">
    <property type="entry name" value="P-loop containing nucleotide triphosphate hydrolases"/>
    <property type="match status" value="1"/>
</dbReference>
<evidence type="ECO:0000256" key="1">
    <source>
        <dbReference type="ARBA" id="ARBA00001946"/>
    </source>
</evidence>
<evidence type="ECO:0000256" key="10">
    <source>
        <dbReference type="HAMAP-Rule" id="MF_00321"/>
    </source>
</evidence>
<dbReference type="CDD" id="cd01876">
    <property type="entry name" value="YihA_EngB"/>
    <property type="match status" value="1"/>
</dbReference>
<accession>A0A074LKT5</accession>
<dbReference type="InterPro" id="IPR005225">
    <property type="entry name" value="Small_GTP-bd"/>
</dbReference>
<evidence type="ECO:0000259" key="11">
    <source>
        <dbReference type="PROSITE" id="PS51706"/>
    </source>
</evidence>
<comment type="caution">
    <text evidence="12">The sequence shown here is derived from an EMBL/GenBank/DDBJ whole genome shotgun (WGS) entry which is preliminary data.</text>
</comment>
<keyword evidence="5 10" id="KW-0547">Nucleotide-binding</keyword>
<reference evidence="12 13" key="1">
    <citation type="journal article" date="2013" name="Int. J. Syst. Evol. Microbiol.">
        <title>Tumebacillus flagellatus sp. nov., an alpha-amylase/pullulanase-producing bacterium isolated from cassava wastewater.</title>
        <authorList>
            <person name="Wang Q."/>
            <person name="Xie N."/>
            <person name="Qin Y."/>
            <person name="Shen N."/>
            <person name="Zhu J."/>
            <person name="Mi H."/>
            <person name="Huang R."/>
        </authorList>
    </citation>
    <scope>NUCLEOTIDE SEQUENCE [LARGE SCALE GENOMIC DNA]</scope>
    <source>
        <strain evidence="12 13">GST4</strain>
    </source>
</reference>
<proteinExistence type="inferred from homology"/>
<dbReference type="InterPro" id="IPR006073">
    <property type="entry name" value="GTP-bd"/>
</dbReference>
<evidence type="ECO:0000256" key="5">
    <source>
        <dbReference type="ARBA" id="ARBA00022741"/>
    </source>
</evidence>